<dbReference type="Gene3D" id="3.30.310.130">
    <property type="entry name" value="Ubiquitin-related"/>
    <property type="match status" value="1"/>
</dbReference>
<feature type="region of interest" description="Disordered" evidence="6">
    <location>
        <begin position="279"/>
        <end position="324"/>
    </location>
</feature>
<dbReference type="InterPro" id="IPR038765">
    <property type="entry name" value="Papain-like_cys_pep_sf"/>
</dbReference>
<feature type="coiled-coil region" evidence="5">
    <location>
        <begin position="85"/>
        <end position="112"/>
    </location>
</feature>
<dbReference type="PROSITE" id="PS50600">
    <property type="entry name" value="ULP_PROTEASE"/>
    <property type="match status" value="1"/>
</dbReference>
<dbReference type="Pfam" id="PF02902">
    <property type="entry name" value="Peptidase_C48"/>
    <property type="match status" value="1"/>
</dbReference>
<feature type="compositionally biased region" description="Polar residues" evidence="6">
    <location>
        <begin position="230"/>
        <end position="246"/>
    </location>
</feature>
<evidence type="ECO:0000256" key="3">
    <source>
        <dbReference type="ARBA" id="ARBA00022801"/>
    </source>
</evidence>
<comment type="similarity">
    <text evidence="1">Belongs to the peptidase C48 family.</text>
</comment>
<evidence type="ECO:0000256" key="5">
    <source>
        <dbReference type="SAM" id="Coils"/>
    </source>
</evidence>
<dbReference type="EMBL" id="JBHFFA010000002">
    <property type="protein sequence ID" value="KAL2645075.1"/>
    <property type="molecule type" value="Genomic_DNA"/>
</dbReference>
<keyword evidence="3" id="KW-0378">Hydrolase</keyword>
<keyword evidence="2" id="KW-0645">Protease</keyword>
<comment type="caution">
    <text evidence="8">The sequence shown here is derived from an EMBL/GenBank/DDBJ whole genome shotgun (WGS) entry which is preliminary data.</text>
</comment>
<dbReference type="GO" id="GO:0016926">
    <property type="term" value="P:protein desumoylation"/>
    <property type="evidence" value="ECO:0007669"/>
    <property type="project" value="UniProtKB-ARBA"/>
</dbReference>
<name>A0ABD1ZB81_9MARC</name>
<protein>
    <recommendedName>
        <fullName evidence="7">Ubiquitin-like protease family profile domain-containing protein</fullName>
    </recommendedName>
</protein>
<keyword evidence="5" id="KW-0175">Coiled coil</keyword>
<proteinExistence type="inferred from homology"/>
<feature type="compositionally biased region" description="Polar residues" evidence="6">
    <location>
        <begin position="667"/>
        <end position="690"/>
    </location>
</feature>
<organism evidence="8 9">
    <name type="scientific">Riccia fluitans</name>
    <dbReference type="NCBI Taxonomy" id="41844"/>
    <lineage>
        <taxon>Eukaryota</taxon>
        <taxon>Viridiplantae</taxon>
        <taxon>Streptophyta</taxon>
        <taxon>Embryophyta</taxon>
        <taxon>Marchantiophyta</taxon>
        <taxon>Marchantiopsida</taxon>
        <taxon>Marchantiidae</taxon>
        <taxon>Marchantiales</taxon>
        <taxon>Ricciaceae</taxon>
        <taxon>Riccia</taxon>
    </lineage>
</organism>
<evidence type="ECO:0000256" key="2">
    <source>
        <dbReference type="ARBA" id="ARBA00022670"/>
    </source>
</evidence>
<feature type="compositionally biased region" description="Basic and acidic residues" evidence="6">
    <location>
        <begin position="163"/>
        <end position="172"/>
    </location>
</feature>
<keyword evidence="4" id="KW-0788">Thiol protease</keyword>
<accession>A0ABD1ZB81</accession>
<dbReference type="InterPro" id="IPR003653">
    <property type="entry name" value="Peptidase_C48_C"/>
</dbReference>
<dbReference type="SUPFAM" id="SSF54001">
    <property type="entry name" value="Cysteine proteinases"/>
    <property type="match status" value="1"/>
</dbReference>
<feature type="compositionally biased region" description="Low complexity" evidence="6">
    <location>
        <begin position="656"/>
        <end position="666"/>
    </location>
</feature>
<evidence type="ECO:0000256" key="1">
    <source>
        <dbReference type="ARBA" id="ARBA00005234"/>
    </source>
</evidence>
<gene>
    <name evidence="8" type="ORF">R1flu_012662</name>
</gene>
<evidence type="ECO:0000256" key="6">
    <source>
        <dbReference type="SAM" id="MobiDB-lite"/>
    </source>
</evidence>
<dbReference type="GO" id="GO:0008234">
    <property type="term" value="F:cysteine-type peptidase activity"/>
    <property type="evidence" value="ECO:0007669"/>
    <property type="project" value="UniProtKB-KW"/>
</dbReference>
<dbReference type="GO" id="GO:0006508">
    <property type="term" value="P:proteolysis"/>
    <property type="evidence" value="ECO:0007669"/>
    <property type="project" value="UniProtKB-KW"/>
</dbReference>
<dbReference type="Gene3D" id="1.10.418.20">
    <property type="match status" value="1"/>
</dbReference>
<feature type="compositionally biased region" description="Basic and acidic residues" evidence="6">
    <location>
        <begin position="697"/>
        <end position="719"/>
    </location>
</feature>
<evidence type="ECO:0000313" key="8">
    <source>
        <dbReference type="EMBL" id="KAL2645075.1"/>
    </source>
</evidence>
<dbReference type="PANTHER" id="PTHR46915">
    <property type="entry name" value="UBIQUITIN-LIKE PROTEASE 4-RELATED"/>
    <property type="match status" value="1"/>
</dbReference>
<dbReference type="Proteomes" id="UP001605036">
    <property type="component" value="Unassembled WGS sequence"/>
</dbReference>
<feature type="domain" description="Ubiquitin-like protease family profile" evidence="7">
    <location>
        <begin position="383"/>
        <end position="576"/>
    </location>
</feature>
<feature type="compositionally biased region" description="Polar residues" evidence="6">
    <location>
        <begin position="722"/>
        <end position="733"/>
    </location>
</feature>
<sequence>MTDTAIGTVNKPLDIKPQSILLDIILDDENPELEIVVAEKPSEPTASKRKHKHLLQHELDDRIRRYRKLNLPDSDIKPPDNGIKLRRILEELEEENRLRKADQEKLERHQNVTAQENGLAKVESGSKNVPETKAAASKFYTSNGVSEEPQRRVIRTRATSLRRAQEVAESRSKVSGGCTGSESPHSEEIDHANYPAKGKGQSLQPLSITEDVFYDRARNKARTDSGEQAGPSSRQGPRSGQLQTCRGCSRKVSPTNLCSVGTGTDYAVYCPSCSQKQFSSGRSELHSPKHRELDNFSESSDEDFMRKHSGAKRRRSSLDSGEPVGSVVELFSSDEDEDNTEHESVGMKLVRTDQQKRYTLRSTNARRMVDKLAYPSKDDPEAVEVDYQDLQRLAPMEFLNDTIIDFYIKYMQRPECLKPDQKKRFHFFNSFFYKKLFETANSQPSSKKHSPDLSKLRKWTKGTNIFEKDYLFVPIHDKWHWSLAIICNPGGGGPDRGSERFILHLDSMSPGHKSAVVFRLLKLYLSVEWAHQWQEDKNGDLCQRIALEISTKKVQVPQQDNESDCGLFLLHYIHCFLQEAPIHFKSSDLENNQLFGRNWNLPRLCLTTWSRNNLAVSCQLSPDSADETLQVIGHEPGHSWLALEDTQVVWKPGETSVSVHSPSQSSTEYMSVKSSPSTDTSVCDGNQNANGIGFRGSDTDREDSAAVHPVDSETKRRATSEPVDQSQSTTNQSFSVYVELGNIKEMDSSDLEKVEVLKGSTPSAT</sequence>
<reference evidence="8 9" key="1">
    <citation type="submission" date="2024-09" db="EMBL/GenBank/DDBJ databases">
        <title>Chromosome-scale assembly of Riccia fluitans.</title>
        <authorList>
            <person name="Paukszto L."/>
            <person name="Sawicki J."/>
            <person name="Karawczyk K."/>
            <person name="Piernik-Szablinska J."/>
            <person name="Szczecinska M."/>
            <person name="Mazdziarz M."/>
        </authorList>
    </citation>
    <scope>NUCLEOTIDE SEQUENCE [LARGE SCALE GENOMIC DNA]</scope>
    <source>
        <strain evidence="8">Rf_01</strain>
        <tissue evidence="8">Aerial parts of the thallus</tissue>
    </source>
</reference>
<keyword evidence="9" id="KW-1185">Reference proteome</keyword>
<dbReference type="PANTHER" id="PTHR46915:SF2">
    <property type="entry name" value="UBIQUITIN-LIKE PROTEASE 4"/>
    <property type="match status" value="1"/>
</dbReference>
<feature type="compositionally biased region" description="Basic and acidic residues" evidence="6">
    <location>
        <begin position="283"/>
        <end position="294"/>
    </location>
</feature>
<evidence type="ECO:0000256" key="4">
    <source>
        <dbReference type="ARBA" id="ARBA00022807"/>
    </source>
</evidence>
<dbReference type="AlphaFoldDB" id="A0ABD1ZB81"/>
<evidence type="ECO:0000259" key="7">
    <source>
        <dbReference type="PROSITE" id="PS50600"/>
    </source>
</evidence>
<feature type="region of interest" description="Disordered" evidence="6">
    <location>
        <begin position="161"/>
        <end position="206"/>
    </location>
</feature>
<feature type="region of interest" description="Disordered" evidence="6">
    <location>
        <begin position="654"/>
        <end position="733"/>
    </location>
</feature>
<feature type="region of interest" description="Disordered" evidence="6">
    <location>
        <begin position="219"/>
        <end position="246"/>
    </location>
</feature>
<evidence type="ECO:0000313" key="9">
    <source>
        <dbReference type="Proteomes" id="UP001605036"/>
    </source>
</evidence>